<protein>
    <submittedName>
        <fullName evidence="2">Uncharacterized protein</fullName>
    </submittedName>
</protein>
<feature type="chain" id="PRO_5034083148" evidence="1">
    <location>
        <begin position="25"/>
        <end position="328"/>
    </location>
</feature>
<evidence type="ECO:0000313" key="3">
    <source>
        <dbReference type="Proteomes" id="UP000572817"/>
    </source>
</evidence>
<name>A0A8H4IK38_9PEZI</name>
<dbReference type="EMBL" id="WWBZ02000062">
    <property type="protein sequence ID" value="KAF4302657.1"/>
    <property type="molecule type" value="Genomic_DNA"/>
</dbReference>
<evidence type="ECO:0000313" key="2">
    <source>
        <dbReference type="EMBL" id="KAF4302657.1"/>
    </source>
</evidence>
<feature type="signal peptide" evidence="1">
    <location>
        <begin position="1"/>
        <end position="24"/>
    </location>
</feature>
<keyword evidence="1" id="KW-0732">Signal</keyword>
<organism evidence="2 3">
    <name type="scientific">Botryosphaeria dothidea</name>
    <dbReference type="NCBI Taxonomy" id="55169"/>
    <lineage>
        <taxon>Eukaryota</taxon>
        <taxon>Fungi</taxon>
        <taxon>Dikarya</taxon>
        <taxon>Ascomycota</taxon>
        <taxon>Pezizomycotina</taxon>
        <taxon>Dothideomycetes</taxon>
        <taxon>Dothideomycetes incertae sedis</taxon>
        <taxon>Botryosphaeriales</taxon>
        <taxon>Botryosphaeriaceae</taxon>
        <taxon>Botryosphaeria</taxon>
    </lineage>
</organism>
<gene>
    <name evidence="2" type="ORF">GTA08_BOTSDO09321</name>
</gene>
<dbReference type="Proteomes" id="UP000572817">
    <property type="component" value="Unassembled WGS sequence"/>
</dbReference>
<comment type="caution">
    <text evidence="2">The sequence shown here is derived from an EMBL/GenBank/DDBJ whole genome shotgun (WGS) entry which is preliminary data.</text>
</comment>
<evidence type="ECO:0000256" key="1">
    <source>
        <dbReference type="SAM" id="SignalP"/>
    </source>
</evidence>
<dbReference type="OrthoDB" id="1896086at2759"/>
<proteinExistence type="predicted"/>
<keyword evidence="3" id="KW-1185">Reference proteome</keyword>
<reference evidence="2" key="1">
    <citation type="submission" date="2020-04" db="EMBL/GenBank/DDBJ databases">
        <title>Genome Assembly and Annotation of Botryosphaeria dothidea sdau 11-99, a Latent Pathogen of Apple Fruit Ring Rot in China.</title>
        <authorList>
            <person name="Yu C."/>
            <person name="Diao Y."/>
            <person name="Lu Q."/>
            <person name="Zhao J."/>
            <person name="Cui S."/>
            <person name="Peng C."/>
            <person name="He B."/>
            <person name="Liu H."/>
        </authorList>
    </citation>
    <scope>NUCLEOTIDE SEQUENCE [LARGE SCALE GENOMIC DNA]</scope>
    <source>
        <strain evidence="2">Sdau11-99</strain>
    </source>
</reference>
<dbReference type="AlphaFoldDB" id="A0A8H4IK38"/>
<accession>A0A8H4IK38</accession>
<sequence length="328" mass="34874">MRHPLPLAFMALFMLFFGTSLTYAAEMSSSTMASLVNAEVAEYGSDAAHSSAVDSDSITTTATATAFMWNSSSFLPTQPAADISSAFSTPSPWSSSSRLLNQPTTFSTHSLLNKMSPTAAPPSGPTAQVVVEAGTGSQVYVGTLTGTALYTAISSAVTEICPRPTGQDDIWTCSNNVVRLPHDMDFMSSGLKGHLEVQVESSGYQLAVLYDAMVKMIALTAQNSARGSSCGKSGKKAYCDAVGFVGVHHYNPFARILGLNTASWIDARWAWVMKKPLHSVGEDEGIDCDLIKAVDAGISPSTLNKDFTILGVPNEFDMRCTDSMTHGH</sequence>